<evidence type="ECO:0000313" key="1">
    <source>
        <dbReference type="EMBL" id="MBB6559512.1"/>
    </source>
</evidence>
<dbReference type="AlphaFoldDB" id="A0A7X0PCQ5"/>
<comment type="caution">
    <text evidence="1">The sequence shown here is derived from an EMBL/GenBank/DDBJ whole genome shotgun (WGS) entry which is preliminary data.</text>
</comment>
<dbReference type="EMBL" id="JACHLK010000003">
    <property type="protein sequence ID" value="MBB6559512.1"/>
    <property type="molecule type" value="Genomic_DNA"/>
</dbReference>
<gene>
    <name evidence="1" type="ORF">HNP48_002179</name>
</gene>
<evidence type="ECO:0000313" key="2">
    <source>
        <dbReference type="Proteomes" id="UP000575083"/>
    </source>
</evidence>
<protein>
    <submittedName>
        <fullName evidence="1">Uncharacterized protein</fullName>
    </submittedName>
</protein>
<sequence>MMDEAMEMTTFQLAKGLTIKDFIAANADVDAWLQKQPGFILRRICEGRDGWVIDMLLWKSVRDGERAAAGILTELADSPVHAAIDQSTVDWTIQVCRHRCG</sequence>
<reference evidence="1 2" key="1">
    <citation type="submission" date="2020-08" db="EMBL/GenBank/DDBJ databases">
        <title>Functional genomics of gut bacteria from endangered species of beetles.</title>
        <authorList>
            <person name="Carlos-Shanley C."/>
        </authorList>
    </citation>
    <scope>NUCLEOTIDE SEQUENCE [LARGE SCALE GENOMIC DNA]</scope>
    <source>
        <strain evidence="1 2">S00198</strain>
    </source>
</reference>
<dbReference type="Proteomes" id="UP000575083">
    <property type="component" value="Unassembled WGS sequence"/>
</dbReference>
<accession>A0A7X0PCQ5</accession>
<name>A0A7X0PCQ5_9BURK</name>
<keyword evidence="2" id="KW-1185">Reference proteome</keyword>
<proteinExistence type="predicted"/>
<dbReference type="InterPro" id="IPR011008">
    <property type="entry name" value="Dimeric_a/b-barrel"/>
</dbReference>
<dbReference type="RefSeq" id="WP_221480164.1">
    <property type="nucleotide sequence ID" value="NZ_JACHLK010000003.1"/>
</dbReference>
<dbReference type="SUPFAM" id="SSF54909">
    <property type="entry name" value="Dimeric alpha+beta barrel"/>
    <property type="match status" value="1"/>
</dbReference>
<organism evidence="1 2">
    <name type="scientific">Acidovorax soli</name>
    <dbReference type="NCBI Taxonomy" id="592050"/>
    <lineage>
        <taxon>Bacteria</taxon>
        <taxon>Pseudomonadati</taxon>
        <taxon>Pseudomonadota</taxon>
        <taxon>Betaproteobacteria</taxon>
        <taxon>Burkholderiales</taxon>
        <taxon>Comamonadaceae</taxon>
        <taxon>Acidovorax</taxon>
    </lineage>
</organism>